<feature type="transmembrane region" description="Helical" evidence="2">
    <location>
        <begin position="137"/>
        <end position="155"/>
    </location>
</feature>
<evidence type="ECO:0000256" key="1">
    <source>
        <dbReference type="SAM" id="Coils"/>
    </source>
</evidence>
<keyword evidence="2" id="KW-0812">Transmembrane</keyword>
<evidence type="ECO:0000256" key="2">
    <source>
        <dbReference type="SAM" id="Phobius"/>
    </source>
</evidence>
<organism evidence="3 4">
    <name type="scientific">Limibacillus halophilus</name>
    <dbReference type="NCBI Taxonomy" id="1579333"/>
    <lineage>
        <taxon>Bacteria</taxon>
        <taxon>Pseudomonadati</taxon>
        <taxon>Pseudomonadota</taxon>
        <taxon>Alphaproteobacteria</taxon>
        <taxon>Rhodospirillales</taxon>
        <taxon>Rhodovibrionaceae</taxon>
        <taxon>Limibacillus</taxon>
    </lineage>
</organism>
<dbReference type="RefSeq" id="WP_183415609.1">
    <property type="nucleotide sequence ID" value="NZ_JACHXA010000002.1"/>
</dbReference>
<keyword evidence="4" id="KW-1185">Reference proteome</keyword>
<evidence type="ECO:0000313" key="4">
    <source>
        <dbReference type="Proteomes" id="UP000581135"/>
    </source>
</evidence>
<reference evidence="3 4" key="1">
    <citation type="submission" date="2020-08" db="EMBL/GenBank/DDBJ databases">
        <title>Genomic Encyclopedia of Type Strains, Phase III (KMG-III): the genomes of soil and plant-associated and newly described type strains.</title>
        <authorList>
            <person name="Whitman W."/>
        </authorList>
    </citation>
    <scope>NUCLEOTIDE SEQUENCE [LARGE SCALE GENOMIC DNA]</scope>
    <source>
        <strain evidence="3 4">CECT 8803</strain>
    </source>
</reference>
<comment type="caution">
    <text evidence="3">The sequence shown here is derived from an EMBL/GenBank/DDBJ whole genome shotgun (WGS) entry which is preliminary data.</text>
</comment>
<evidence type="ECO:0008006" key="5">
    <source>
        <dbReference type="Google" id="ProtNLM"/>
    </source>
</evidence>
<dbReference type="AlphaFoldDB" id="A0A839SSQ2"/>
<sequence>MNRPTRFLVRMVIFLLLVGGAGAALYPRLSGAFGANVVLNGLILFVLALGIIFIFRNVLMLFPEISFVEKLQQEGRDGPNLVMPGSVTSERAPHLLGPMVTMMGERKGRLTLSAMTLRTLLDGIASRIEEVHEISRYLIGLLVFLGLLGTFWGLLETVGAVGETIQNLSVEGGDAAGLFQDLKSGLATPLSGMGTAFSSSLFGLAGSLVLGFLELQASQAHNRFVNDLEEWLSGLTKLGGGGPIGDGEHSVPAYIQALLEQTADSLDNLQRIMARGEENRVSLDRDLALLAERMQQITDQMRGEQQVLKSLLETQHQLRPVLQRLAEADLAGGGMDDATRDHIRSMDYRLERIAGEIGKGRGEIVQEMRNEIRLLARTIAALAEDPER</sequence>
<dbReference type="Proteomes" id="UP000581135">
    <property type="component" value="Unassembled WGS sequence"/>
</dbReference>
<keyword evidence="2" id="KW-1133">Transmembrane helix</keyword>
<protein>
    <recommendedName>
        <fullName evidence="5">Flagellar motor protein MotA</fullName>
    </recommendedName>
</protein>
<accession>A0A839SSQ2</accession>
<keyword evidence="1" id="KW-0175">Coiled coil</keyword>
<proteinExistence type="predicted"/>
<feature type="transmembrane region" description="Helical" evidence="2">
    <location>
        <begin position="33"/>
        <end position="55"/>
    </location>
</feature>
<keyword evidence="2" id="KW-0472">Membrane</keyword>
<dbReference type="EMBL" id="JACHXA010000002">
    <property type="protein sequence ID" value="MBB3064814.1"/>
    <property type="molecule type" value="Genomic_DNA"/>
</dbReference>
<name>A0A839SSQ2_9PROT</name>
<gene>
    <name evidence="3" type="ORF">FHR98_001086</name>
</gene>
<feature type="transmembrane region" description="Helical" evidence="2">
    <location>
        <begin position="190"/>
        <end position="213"/>
    </location>
</feature>
<feature type="coiled-coil region" evidence="1">
    <location>
        <begin position="259"/>
        <end position="286"/>
    </location>
</feature>
<evidence type="ECO:0000313" key="3">
    <source>
        <dbReference type="EMBL" id="MBB3064814.1"/>
    </source>
</evidence>